<keyword evidence="5" id="KW-0574">Periplasm</keyword>
<evidence type="ECO:0000256" key="7">
    <source>
        <dbReference type="ARBA" id="ARBA00023004"/>
    </source>
</evidence>
<evidence type="ECO:0000256" key="5">
    <source>
        <dbReference type="ARBA" id="ARBA00022764"/>
    </source>
</evidence>
<keyword evidence="6" id="KW-0249">Electron transport</keyword>
<organism evidence="9">
    <name type="scientific">mine drainage metagenome</name>
    <dbReference type="NCBI Taxonomy" id="410659"/>
    <lineage>
        <taxon>unclassified sequences</taxon>
        <taxon>metagenomes</taxon>
        <taxon>ecological metagenomes</taxon>
    </lineage>
</organism>
<evidence type="ECO:0000256" key="4">
    <source>
        <dbReference type="ARBA" id="ARBA00022723"/>
    </source>
</evidence>
<keyword evidence="2" id="KW-0813">Transport</keyword>
<gene>
    <name evidence="9" type="ORF">GALL_129860</name>
</gene>
<dbReference type="GO" id="GO:0042597">
    <property type="term" value="C:periplasmic space"/>
    <property type="evidence" value="ECO:0007669"/>
    <property type="project" value="UniProtKB-SubCell"/>
</dbReference>
<dbReference type="InterPro" id="IPR008168">
    <property type="entry name" value="Cyt_C_IC"/>
</dbReference>
<protein>
    <submittedName>
        <fullName evidence="9">Cytochrome c4</fullName>
    </submittedName>
</protein>
<dbReference type="InterPro" id="IPR036909">
    <property type="entry name" value="Cyt_c-like_dom_sf"/>
</dbReference>
<keyword evidence="3" id="KW-0349">Heme</keyword>
<dbReference type="PANTHER" id="PTHR33751:SF9">
    <property type="entry name" value="CYTOCHROME C4"/>
    <property type="match status" value="1"/>
</dbReference>
<evidence type="ECO:0000256" key="6">
    <source>
        <dbReference type="ARBA" id="ARBA00022982"/>
    </source>
</evidence>
<evidence type="ECO:0000256" key="3">
    <source>
        <dbReference type="ARBA" id="ARBA00022617"/>
    </source>
</evidence>
<dbReference type="InterPro" id="IPR009056">
    <property type="entry name" value="Cyt_c-like_dom"/>
</dbReference>
<dbReference type="PROSITE" id="PS51007">
    <property type="entry name" value="CYTC"/>
    <property type="match status" value="2"/>
</dbReference>
<evidence type="ECO:0000313" key="9">
    <source>
        <dbReference type="EMBL" id="OIR04896.1"/>
    </source>
</evidence>
<dbReference type="InterPro" id="IPR050597">
    <property type="entry name" value="Cytochrome_c_Oxidase_Subunit"/>
</dbReference>
<dbReference type="Pfam" id="PF00034">
    <property type="entry name" value="Cytochrom_C"/>
    <property type="match status" value="2"/>
</dbReference>
<dbReference type="PANTHER" id="PTHR33751">
    <property type="entry name" value="CBB3-TYPE CYTOCHROME C OXIDASE SUBUNIT FIXP"/>
    <property type="match status" value="1"/>
</dbReference>
<accession>A0A1J5SLI7</accession>
<name>A0A1J5SLI7_9ZZZZ</name>
<dbReference type="PRINTS" id="PR00605">
    <property type="entry name" value="CYTCHROMECIC"/>
</dbReference>
<dbReference type="SUPFAM" id="SSF46626">
    <property type="entry name" value="Cytochrome c"/>
    <property type="match status" value="2"/>
</dbReference>
<dbReference type="GO" id="GO:0009055">
    <property type="term" value="F:electron transfer activity"/>
    <property type="evidence" value="ECO:0007669"/>
    <property type="project" value="InterPro"/>
</dbReference>
<feature type="domain" description="Cytochrome c" evidence="8">
    <location>
        <begin position="121"/>
        <end position="209"/>
    </location>
</feature>
<comment type="caution">
    <text evidence="9">The sequence shown here is derived from an EMBL/GenBank/DDBJ whole genome shotgun (WGS) entry which is preliminary data.</text>
</comment>
<evidence type="ECO:0000256" key="2">
    <source>
        <dbReference type="ARBA" id="ARBA00022448"/>
    </source>
</evidence>
<dbReference type="InterPro" id="IPR024167">
    <property type="entry name" value="Cytochrome_c4-like"/>
</dbReference>
<sequence length="209" mass="22007">MQFRHLAWLVLSVGFSMNAVAAEKAAASAPVVEKKSAEQIVNTVCAACHTADGNSVITLNPKLASQHPEYLEKQLTEFKSGKRANAVMSGMASMLSDEDIKNLAAYFSAKALVLGKAKTNGVGSLGEKIYRGGVAATSVPACAACHGANGLGLPKQFPSLRGQNADYVLAQLRSFRLGERANAPMMMDIAGKMSDAEMAAVADYIQGLR</sequence>
<dbReference type="Gene3D" id="1.10.760.10">
    <property type="entry name" value="Cytochrome c-like domain"/>
    <property type="match status" value="2"/>
</dbReference>
<keyword evidence="7" id="KW-0408">Iron</keyword>
<feature type="domain" description="Cytochrome c" evidence="8">
    <location>
        <begin position="32"/>
        <end position="111"/>
    </location>
</feature>
<proteinExistence type="predicted"/>
<dbReference type="EMBL" id="MLJW01000054">
    <property type="protein sequence ID" value="OIR04896.1"/>
    <property type="molecule type" value="Genomic_DNA"/>
</dbReference>
<comment type="subcellular location">
    <subcellularLocation>
        <location evidence="1">Periplasm</location>
    </subcellularLocation>
</comment>
<evidence type="ECO:0000256" key="1">
    <source>
        <dbReference type="ARBA" id="ARBA00004418"/>
    </source>
</evidence>
<reference evidence="9" key="1">
    <citation type="submission" date="2016-10" db="EMBL/GenBank/DDBJ databases">
        <title>Sequence of Gallionella enrichment culture.</title>
        <authorList>
            <person name="Poehlein A."/>
            <person name="Muehling M."/>
            <person name="Daniel R."/>
        </authorList>
    </citation>
    <scope>NUCLEOTIDE SEQUENCE</scope>
</reference>
<dbReference type="GO" id="GO:0005506">
    <property type="term" value="F:iron ion binding"/>
    <property type="evidence" value="ECO:0007669"/>
    <property type="project" value="InterPro"/>
</dbReference>
<evidence type="ECO:0000259" key="8">
    <source>
        <dbReference type="PROSITE" id="PS51007"/>
    </source>
</evidence>
<dbReference type="GO" id="GO:0020037">
    <property type="term" value="F:heme binding"/>
    <property type="evidence" value="ECO:0007669"/>
    <property type="project" value="InterPro"/>
</dbReference>
<dbReference type="AlphaFoldDB" id="A0A1J5SLI7"/>
<dbReference type="PIRSF" id="PIRSF000005">
    <property type="entry name" value="Cytochrome_c4"/>
    <property type="match status" value="1"/>
</dbReference>
<keyword evidence="4" id="KW-0479">Metal-binding</keyword>